<evidence type="ECO:0000256" key="2">
    <source>
        <dbReference type="SAM" id="SignalP"/>
    </source>
</evidence>
<evidence type="ECO:0000313" key="3">
    <source>
        <dbReference type="EMBL" id="KAF4035757.1"/>
    </source>
</evidence>
<proteinExistence type="predicted"/>
<name>A0A833RYW2_PHYIN</name>
<dbReference type="InterPro" id="IPR002200">
    <property type="entry name" value="Elicitin"/>
</dbReference>
<dbReference type="EMBL" id="WSZM01000301">
    <property type="protein sequence ID" value="KAF4035757.1"/>
    <property type="molecule type" value="Genomic_DNA"/>
</dbReference>
<dbReference type="Proteomes" id="UP000602510">
    <property type="component" value="Unassembled WGS sequence"/>
</dbReference>
<reference evidence="3" key="1">
    <citation type="submission" date="2020-04" db="EMBL/GenBank/DDBJ databases">
        <title>Hybrid Assembly of Korean Phytophthora infestans isolates.</title>
        <authorList>
            <person name="Prokchorchik M."/>
            <person name="Lee Y."/>
            <person name="Seo J."/>
            <person name="Cho J.-H."/>
            <person name="Park Y.-E."/>
            <person name="Jang D.-C."/>
            <person name="Im J.-S."/>
            <person name="Choi J.-G."/>
            <person name="Park H.-J."/>
            <person name="Lee G.-B."/>
            <person name="Lee Y.-G."/>
            <person name="Hong S.-Y."/>
            <person name="Cho K."/>
            <person name="Sohn K.H."/>
        </authorList>
    </citation>
    <scope>NUCLEOTIDE SEQUENCE</scope>
    <source>
        <strain evidence="3">KR_1_A1</strain>
    </source>
</reference>
<keyword evidence="2" id="KW-0732">Signal</keyword>
<feature type="chain" id="PRO_5032803365" description="Elicitin-like protein" evidence="2">
    <location>
        <begin position="24"/>
        <end position="298"/>
    </location>
</feature>
<feature type="compositionally biased region" description="Low complexity" evidence="1">
    <location>
        <begin position="213"/>
        <end position="261"/>
    </location>
</feature>
<comment type="caution">
    <text evidence="3">The sequence shown here is derived from an EMBL/GenBank/DDBJ whole genome shotgun (WGS) entry which is preliminary data.</text>
</comment>
<gene>
    <name evidence="3" type="ORF">GN244_ATG12247</name>
</gene>
<keyword evidence="4" id="KW-1185">Reference proteome</keyword>
<dbReference type="SMART" id="SM01187">
    <property type="entry name" value="Elicitin"/>
    <property type="match status" value="2"/>
</dbReference>
<protein>
    <recommendedName>
        <fullName evidence="5">Elicitin-like protein</fullName>
    </recommendedName>
</protein>
<evidence type="ECO:0008006" key="5">
    <source>
        <dbReference type="Google" id="ProtNLM"/>
    </source>
</evidence>
<feature type="region of interest" description="Disordered" evidence="1">
    <location>
        <begin position="201"/>
        <end position="275"/>
    </location>
</feature>
<sequence>MVSTRSSILFLTSAFALQGHAGATTCDADNYSKVSAAVQTLRTNCAGWAAYLSNGGVWTCDSMCHDAVGNLVSTLPDCTFGGPHGQNYKEVVEEMLETCGDHRVSTSDSTNSSAHTSQENFDTANCDGDNYSKVSAAVQTLRTNCVSWAAHLSNGGVWTCDSTCHDAVGNLVNTLPDCMFGGPHGQNYKEVVEEMLETCGGQLAPKSDPPTSPSATTAAPSTTTVSPVATTNAPTTSNNTSSTEAASATSPPTSATASSSAETEDTPASEVSTTSGANMQAISSIAAVVMLVSSMVLH</sequence>
<accession>A0A833RYW2</accession>
<evidence type="ECO:0000313" key="4">
    <source>
        <dbReference type="Proteomes" id="UP000602510"/>
    </source>
</evidence>
<organism evidence="3 4">
    <name type="scientific">Phytophthora infestans</name>
    <name type="common">Potato late blight agent</name>
    <name type="synonym">Botrytis infestans</name>
    <dbReference type="NCBI Taxonomy" id="4787"/>
    <lineage>
        <taxon>Eukaryota</taxon>
        <taxon>Sar</taxon>
        <taxon>Stramenopiles</taxon>
        <taxon>Oomycota</taxon>
        <taxon>Peronosporomycetes</taxon>
        <taxon>Peronosporales</taxon>
        <taxon>Peronosporaceae</taxon>
        <taxon>Phytophthora</taxon>
    </lineage>
</organism>
<dbReference type="GO" id="GO:0005576">
    <property type="term" value="C:extracellular region"/>
    <property type="evidence" value="ECO:0007669"/>
    <property type="project" value="InterPro"/>
</dbReference>
<feature type="signal peptide" evidence="2">
    <location>
        <begin position="1"/>
        <end position="23"/>
    </location>
</feature>
<evidence type="ECO:0000256" key="1">
    <source>
        <dbReference type="SAM" id="MobiDB-lite"/>
    </source>
</evidence>
<dbReference type="AlphaFoldDB" id="A0A833RYW2"/>